<feature type="transmembrane region" description="Helical" evidence="7">
    <location>
        <begin position="371"/>
        <end position="390"/>
    </location>
</feature>
<proteinExistence type="predicted"/>
<evidence type="ECO:0000256" key="5">
    <source>
        <dbReference type="ARBA" id="ARBA00022833"/>
    </source>
</evidence>
<evidence type="ECO:0000259" key="8">
    <source>
        <dbReference type="Pfam" id="PF01435"/>
    </source>
</evidence>
<dbReference type="RefSeq" id="WP_184928720.1">
    <property type="nucleotide sequence ID" value="NZ_JACHMO010000001.1"/>
</dbReference>
<keyword evidence="6" id="KW-0482">Metalloprotease</keyword>
<evidence type="ECO:0000256" key="1">
    <source>
        <dbReference type="ARBA" id="ARBA00001947"/>
    </source>
</evidence>
<reference evidence="9 10" key="1">
    <citation type="submission" date="2020-08" db="EMBL/GenBank/DDBJ databases">
        <title>Sequencing the genomes of 1000 actinobacteria strains.</title>
        <authorList>
            <person name="Klenk H.-P."/>
        </authorList>
    </citation>
    <scope>NUCLEOTIDE SEQUENCE [LARGE SCALE GENOMIC DNA]</scope>
    <source>
        <strain evidence="9 10">DSM 45486</strain>
    </source>
</reference>
<feature type="transmembrane region" description="Helical" evidence="7">
    <location>
        <begin position="436"/>
        <end position="455"/>
    </location>
</feature>
<protein>
    <submittedName>
        <fullName evidence="9">Zn-dependent protease with chaperone function</fullName>
    </submittedName>
</protein>
<dbReference type="GO" id="GO:0004222">
    <property type="term" value="F:metalloendopeptidase activity"/>
    <property type="evidence" value="ECO:0007669"/>
    <property type="project" value="InterPro"/>
</dbReference>
<feature type="transmembrane region" description="Helical" evidence="7">
    <location>
        <begin position="252"/>
        <end position="271"/>
    </location>
</feature>
<feature type="transmembrane region" description="Helical" evidence="7">
    <location>
        <begin position="669"/>
        <end position="693"/>
    </location>
</feature>
<evidence type="ECO:0000256" key="2">
    <source>
        <dbReference type="ARBA" id="ARBA00022670"/>
    </source>
</evidence>
<dbReference type="GO" id="GO:0046872">
    <property type="term" value="F:metal ion binding"/>
    <property type="evidence" value="ECO:0007669"/>
    <property type="project" value="UniProtKB-KW"/>
</dbReference>
<dbReference type="Proteomes" id="UP000552097">
    <property type="component" value="Unassembled WGS sequence"/>
</dbReference>
<dbReference type="GO" id="GO:0006508">
    <property type="term" value="P:proteolysis"/>
    <property type="evidence" value="ECO:0007669"/>
    <property type="project" value="UniProtKB-KW"/>
</dbReference>
<feature type="transmembrane region" description="Helical" evidence="7">
    <location>
        <begin position="96"/>
        <end position="115"/>
    </location>
</feature>
<feature type="transmembrane region" description="Helical" evidence="7">
    <location>
        <begin position="595"/>
        <end position="616"/>
    </location>
</feature>
<dbReference type="InterPro" id="IPR001915">
    <property type="entry name" value="Peptidase_M48"/>
</dbReference>
<keyword evidence="10" id="KW-1185">Reference proteome</keyword>
<comment type="cofactor">
    <cofactor evidence="1">
        <name>Zn(2+)</name>
        <dbReference type="ChEBI" id="CHEBI:29105"/>
    </cofactor>
</comment>
<evidence type="ECO:0000313" key="9">
    <source>
        <dbReference type="EMBL" id="MBB5808876.1"/>
    </source>
</evidence>
<evidence type="ECO:0000313" key="10">
    <source>
        <dbReference type="Proteomes" id="UP000552097"/>
    </source>
</evidence>
<dbReference type="AlphaFoldDB" id="A0A7W9HVA9"/>
<keyword evidence="7" id="KW-1133">Transmembrane helix</keyword>
<feature type="transmembrane region" description="Helical" evidence="7">
    <location>
        <begin position="24"/>
        <end position="46"/>
    </location>
</feature>
<name>A0A7W9HVA9_9PSEU</name>
<evidence type="ECO:0000256" key="3">
    <source>
        <dbReference type="ARBA" id="ARBA00022723"/>
    </source>
</evidence>
<dbReference type="Pfam" id="PF01435">
    <property type="entry name" value="Peptidase_M48"/>
    <property type="match status" value="1"/>
</dbReference>
<keyword evidence="5" id="KW-0862">Zinc</keyword>
<feature type="transmembrane region" description="Helical" evidence="7">
    <location>
        <begin position="337"/>
        <end position="359"/>
    </location>
</feature>
<feature type="transmembrane region" description="Helical" evidence="7">
    <location>
        <begin position="467"/>
        <end position="486"/>
    </location>
</feature>
<feature type="transmembrane region" description="Helical" evidence="7">
    <location>
        <begin position="402"/>
        <end position="424"/>
    </location>
</feature>
<keyword evidence="2 9" id="KW-0645">Protease</keyword>
<organism evidence="9 10">
    <name type="scientific">Saccharothrix ecbatanensis</name>
    <dbReference type="NCBI Taxonomy" id="1105145"/>
    <lineage>
        <taxon>Bacteria</taxon>
        <taxon>Bacillati</taxon>
        <taxon>Actinomycetota</taxon>
        <taxon>Actinomycetes</taxon>
        <taxon>Pseudonocardiales</taxon>
        <taxon>Pseudonocardiaceae</taxon>
        <taxon>Saccharothrix</taxon>
    </lineage>
</organism>
<keyword evidence="7" id="KW-0812">Transmembrane</keyword>
<feature type="domain" description="Peptidase M48" evidence="8">
    <location>
        <begin position="184"/>
        <end position="319"/>
    </location>
</feature>
<feature type="transmembrane region" description="Helical" evidence="7">
    <location>
        <begin position="530"/>
        <end position="551"/>
    </location>
</feature>
<feature type="transmembrane region" description="Helical" evidence="7">
    <location>
        <begin position="571"/>
        <end position="588"/>
    </location>
</feature>
<keyword evidence="4" id="KW-0378">Hydrolase</keyword>
<keyword evidence="7" id="KW-0472">Membrane</keyword>
<accession>A0A7W9HVA9</accession>
<feature type="transmembrane region" description="Helical" evidence="7">
    <location>
        <begin position="211"/>
        <end position="232"/>
    </location>
</feature>
<feature type="transmembrane region" description="Helical" evidence="7">
    <location>
        <begin position="506"/>
        <end position="523"/>
    </location>
</feature>
<sequence>MTATLPEAATGRRAVLPSPGRGRFVLLIFTLLVAGTGVGYSVYLVLYASIYSGPSTCNQYIFEVPRGGSELTAEQEALYQLFTECITLERLGYDGAMFAGAGLVLGVGLVLARVLPRRLVRRAGRTRLAGPRWQEMARDAVASMGGLVVPEVRFGPFTLHEPFSVRSAGKLLVILPPAVQALPAGQARAVLRHECAHVVAGDVGLVWLTSAVLRGLPAMLLLPIPLAFVVALADPDLTVPGMFVGDYYWLEYGVSALLLSAAALAVSAAVVRSREHEADLRAVEGESSEPLLALLQRPDAPHRSWWQRRLAAHPSFSARRAVLDRGDLLRHGRVVEAAAFGLLVGMCANASEFMLMPLLQLVDDRGASSLMVAPVVLGTLLAIGWGLALWRSAASGAQGRNLGALVALPSGVLAGSAANFGGLAQGGVPFGSWSRAAEVFVAVACAAALSLALATSWAGRVRSPRSVFLLNMTLWVPAMWLGLYGWDHLFGGAPLWMALNYVGNSYAVTAGTAVLGVLAWWWTPRRLVPAVAAVLSVGAALIVRVLTPVSIPSSIAPEDVALLDPVSALDSWTAVAAGLGCLIGFLVLRATGAAVATAITATALTGATVMLLGRFAELPGWIHYWQLNLMSVRIHVEWPVGSLASLLFPTASVLLLITGRRKPAPLPAWIQLTVPTVCTILSASIASAVYLTWV</sequence>
<evidence type="ECO:0000256" key="6">
    <source>
        <dbReference type="ARBA" id="ARBA00023049"/>
    </source>
</evidence>
<gene>
    <name evidence="9" type="ORF">F4560_008644</name>
</gene>
<evidence type="ECO:0000256" key="7">
    <source>
        <dbReference type="SAM" id="Phobius"/>
    </source>
</evidence>
<evidence type="ECO:0000256" key="4">
    <source>
        <dbReference type="ARBA" id="ARBA00022801"/>
    </source>
</evidence>
<keyword evidence="3" id="KW-0479">Metal-binding</keyword>
<feature type="transmembrane region" description="Helical" evidence="7">
    <location>
        <begin position="636"/>
        <end position="657"/>
    </location>
</feature>
<comment type="caution">
    <text evidence="9">The sequence shown here is derived from an EMBL/GenBank/DDBJ whole genome shotgun (WGS) entry which is preliminary data.</text>
</comment>
<dbReference type="EMBL" id="JACHMO010000001">
    <property type="protein sequence ID" value="MBB5808876.1"/>
    <property type="molecule type" value="Genomic_DNA"/>
</dbReference>